<keyword evidence="4" id="KW-1185">Reference proteome</keyword>
<dbReference type="STRING" id="693986.MOC_4144"/>
<feature type="compositionally biased region" description="Low complexity" evidence="2">
    <location>
        <begin position="62"/>
        <end position="73"/>
    </location>
</feature>
<organism evidence="3 4">
    <name type="scientific">Methylobacterium oryzae CBMB20</name>
    <dbReference type="NCBI Taxonomy" id="693986"/>
    <lineage>
        <taxon>Bacteria</taxon>
        <taxon>Pseudomonadati</taxon>
        <taxon>Pseudomonadota</taxon>
        <taxon>Alphaproteobacteria</taxon>
        <taxon>Hyphomicrobiales</taxon>
        <taxon>Methylobacteriaceae</taxon>
        <taxon>Methylobacterium</taxon>
    </lineage>
</organism>
<dbReference type="RefSeq" id="WP_043381161.1">
    <property type="nucleotide sequence ID" value="NZ_CP003811.1"/>
</dbReference>
<feature type="compositionally biased region" description="Basic and acidic residues" evidence="2">
    <location>
        <begin position="33"/>
        <end position="55"/>
    </location>
</feature>
<dbReference type="HOGENOM" id="CLU_1584557_0_0_5"/>
<protein>
    <submittedName>
        <fullName evidence="3">Protein of unassigned function</fullName>
    </submittedName>
</protein>
<evidence type="ECO:0000313" key="4">
    <source>
        <dbReference type="Proteomes" id="UP000029492"/>
    </source>
</evidence>
<feature type="coiled-coil region" evidence="1">
    <location>
        <begin position="112"/>
        <end position="174"/>
    </location>
</feature>
<proteinExistence type="predicted"/>
<dbReference type="eggNOG" id="ENOG502ZYD9">
    <property type="taxonomic scope" value="Bacteria"/>
</dbReference>
<dbReference type="KEGG" id="mor:MOC_4144"/>
<evidence type="ECO:0000256" key="2">
    <source>
        <dbReference type="SAM" id="MobiDB-lite"/>
    </source>
</evidence>
<dbReference type="Proteomes" id="UP000029492">
    <property type="component" value="Chromosome"/>
</dbReference>
<feature type="region of interest" description="Disordered" evidence="2">
    <location>
        <begin position="1"/>
        <end position="73"/>
    </location>
</feature>
<dbReference type="AlphaFoldDB" id="A0A089QBI7"/>
<keyword evidence="1" id="KW-0175">Coiled coil</keyword>
<evidence type="ECO:0000256" key="1">
    <source>
        <dbReference type="SAM" id="Coils"/>
    </source>
</evidence>
<accession>A0A089QBI7</accession>
<gene>
    <name evidence="3" type="ORF">MOC_4144</name>
</gene>
<sequence length="209" mass="23958">MSEPARSLSPTESGSFPATGPLRDWLAAMKAHAPTETHGDARPAEAQPEPKRVRGGEAAWSPRVVPAPEAPRVATEDPDIAELMAENLMLKAKLRVEAGRQDELQAILAEEIRTLREHIRDEIGSLEDLRAEQEEIRIEREEFRGERERFRIEREEMRAERDRALADRDALRSERLTLVGERDGLREERDLWRARTEALAQPLFQSQRR</sequence>
<name>A0A089QBI7_9HYPH</name>
<dbReference type="EMBL" id="CP003811">
    <property type="protein sequence ID" value="AIQ91899.1"/>
    <property type="molecule type" value="Genomic_DNA"/>
</dbReference>
<reference evidence="3 4" key="1">
    <citation type="journal article" date="2014" name="PLoS ONE">
        <title>Genome Information of Methylobacterium oryzae, a Plant-Probiotic Methylotroph in the Phyllosphere.</title>
        <authorList>
            <person name="Kwak M.J."/>
            <person name="Jeong H."/>
            <person name="Madhaiyan M."/>
            <person name="Lee Y."/>
            <person name="Sa T.M."/>
            <person name="Oh T.K."/>
            <person name="Kim J.F."/>
        </authorList>
    </citation>
    <scope>NUCLEOTIDE SEQUENCE [LARGE SCALE GENOMIC DNA]</scope>
    <source>
        <strain evidence="3 4">CBMB20</strain>
    </source>
</reference>
<evidence type="ECO:0000313" key="3">
    <source>
        <dbReference type="EMBL" id="AIQ91899.1"/>
    </source>
</evidence>